<dbReference type="Pfam" id="PF06963">
    <property type="entry name" value="FPN1"/>
    <property type="match status" value="1"/>
</dbReference>
<keyword evidence="10" id="KW-1185">Reference proteome</keyword>
<feature type="transmembrane region" description="Helical" evidence="7">
    <location>
        <begin position="318"/>
        <end position="337"/>
    </location>
</feature>
<feature type="region of interest" description="Disordered" evidence="8">
    <location>
        <begin position="236"/>
        <end position="265"/>
    </location>
</feature>
<keyword evidence="5 7" id="KW-1133">Transmembrane helix</keyword>
<evidence type="ECO:0000256" key="1">
    <source>
        <dbReference type="ARBA" id="ARBA00004141"/>
    </source>
</evidence>
<dbReference type="PANTHER" id="PTHR11660">
    <property type="entry name" value="SOLUTE CARRIER FAMILY 40 MEMBER"/>
    <property type="match status" value="1"/>
</dbReference>
<evidence type="ECO:0000256" key="2">
    <source>
        <dbReference type="ARBA" id="ARBA00006279"/>
    </source>
</evidence>
<feature type="transmembrane region" description="Helical" evidence="7">
    <location>
        <begin position="49"/>
        <end position="67"/>
    </location>
</feature>
<feature type="transmembrane region" description="Helical" evidence="7">
    <location>
        <begin position="440"/>
        <end position="464"/>
    </location>
</feature>
<dbReference type="Proteomes" id="UP000266841">
    <property type="component" value="Unassembled WGS sequence"/>
</dbReference>
<feature type="transmembrane region" description="Helical" evidence="7">
    <location>
        <begin position="12"/>
        <end position="37"/>
    </location>
</feature>
<dbReference type="GO" id="GO:0016020">
    <property type="term" value="C:membrane"/>
    <property type="evidence" value="ECO:0007669"/>
    <property type="project" value="UniProtKB-SubCell"/>
</dbReference>
<dbReference type="OMA" id="FLYCAYI"/>
<name>K0R529_THAOC</name>
<feature type="transmembrane region" description="Helical" evidence="7">
    <location>
        <begin position="130"/>
        <end position="151"/>
    </location>
</feature>
<dbReference type="AlphaFoldDB" id="K0R529"/>
<dbReference type="SUPFAM" id="SSF103473">
    <property type="entry name" value="MFS general substrate transporter"/>
    <property type="match status" value="1"/>
</dbReference>
<dbReference type="InterPro" id="IPR009716">
    <property type="entry name" value="Ferroportin-1"/>
</dbReference>
<evidence type="ECO:0000256" key="8">
    <source>
        <dbReference type="SAM" id="MobiDB-lite"/>
    </source>
</evidence>
<feature type="transmembrane region" description="Helical" evidence="7">
    <location>
        <begin position="79"/>
        <end position="99"/>
    </location>
</feature>
<feature type="compositionally biased region" description="Acidic residues" evidence="8">
    <location>
        <begin position="238"/>
        <end position="249"/>
    </location>
</feature>
<evidence type="ECO:0000256" key="3">
    <source>
        <dbReference type="ARBA" id="ARBA00022448"/>
    </source>
</evidence>
<evidence type="ECO:0000313" key="10">
    <source>
        <dbReference type="Proteomes" id="UP000266841"/>
    </source>
</evidence>
<feature type="transmembrane region" description="Helical" evidence="7">
    <location>
        <begin position="412"/>
        <end position="434"/>
    </location>
</feature>
<keyword evidence="4 7" id="KW-0812">Transmembrane</keyword>
<dbReference type="PANTHER" id="PTHR11660:SF57">
    <property type="entry name" value="SOLUTE CARRIER FAMILY 40 MEMBER"/>
    <property type="match status" value="1"/>
</dbReference>
<reference evidence="9 10" key="1">
    <citation type="journal article" date="2012" name="Genome Biol.">
        <title>Genome and low-iron response of an oceanic diatom adapted to chronic iron limitation.</title>
        <authorList>
            <person name="Lommer M."/>
            <person name="Specht M."/>
            <person name="Roy A.S."/>
            <person name="Kraemer L."/>
            <person name="Andreson R."/>
            <person name="Gutowska M.A."/>
            <person name="Wolf J."/>
            <person name="Bergner S.V."/>
            <person name="Schilhabel M.B."/>
            <person name="Klostermeier U.C."/>
            <person name="Beiko R.G."/>
            <person name="Rosenstiel P."/>
            <person name="Hippler M."/>
            <person name="Laroche J."/>
        </authorList>
    </citation>
    <scope>NUCLEOTIDE SEQUENCE [LARGE SCALE GENOMIC DNA]</scope>
    <source>
        <strain evidence="9 10">CCMP1005</strain>
    </source>
</reference>
<keyword evidence="7" id="KW-0406">Ion transport</keyword>
<feature type="transmembrane region" description="Helical" evidence="7">
    <location>
        <begin position="374"/>
        <end position="400"/>
    </location>
</feature>
<keyword evidence="3 7" id="KW-0813">Transport</keyword>
<comment type="similarity">
    <text evidence="2 7">Belongs to the ferroportin (FP) (TC 2.A.100) family. SLC40A subfamily.</text>
</comment>
<comment type="function">
    <text evidence="7">May be involved in iron transport and iron homeostasis.</text>
</comment>
<comment type="subcellular location">
    <subcellularLocation>
        <location evidence="1 7">Membrane</location>
        <topology evidence="1 7">Multi-pass membrane protein</topology>
    </subcellularLocation>
</comment>
<comment type="caution">
    <text evidence="9">The sequence shown here is derived from an EMBL/GenBank/DDBJ whole genome shotgun (WGS) entry which is preliminary data.</text>
</comment>
<dbReference type="InterPro" id="IPR036259">
    <property type="entry name" value="MFS_trans_sf"/>
</dbReference>
<sequence length="493" mass="53618">MIDDVDDKRPRLLLYTAQLLAEFSSWLWAFSTVVWLSELAGPSSLYLNSSYAATQELATLLFVPWLMRSALNRKNFTASVLLAQIPCIFAASLVFAYNLGRLPGDASVPGDASEGEEDAADSDASKTSKLSLAALYLSGGIASVLQQAYLISIQRDWTVVIAKNEDKNLETINVTMKQIHLACIITVPTLAGFAAEHGGGVLPIGILKMACLVLQTGCIVKAHSILLSSDAGLMEREESGEEVPDEPDEPGEHFDNGERESSSGSSCKVIEDLHIYRKQDMMWAGVAFALLYTNVLCFGGMMTAYLNRCGLGWDTIGIWQGLSNFSGLMGTFCFVLLQRFTSVESSLLIGLLFQFSCISIAIIGVLLARNPLMTATLMIVGVIPSRIGLWVADLATIQLFQRTVDEDLRGRVGGVQTSISSSMEFLPLALGMVFSEVADYWKVMLIGYMHVGLAVVVCGAGVWLPYRNRKLLGQVIRSESTNDDTEEAAMELT</sequence>
<evidence type="ECO:0000313" key="9">
    <source>
        <dbReference type="EMBL" id="EJK47765.1"/>
    </source>
</evidence>
<gene>
    <name evidence="9" type="ORF">THAOC_33494</name>
</gene>
<dbReference type="EMBL" id="AGNL01046647">
    <property type="protein sequence ID" value="EJK47765.1"/>
    <property type="molecule type" value="Genomic_DNA"/>
</dbReference>
<evidence type="ECO:0000256" key="6">
    <source>
        <dbReference type="ARBA" id="ARBA00023136"/>
    </source>
</evidence>
<evidence type="ECO:0000256" key="4">
    <source>
        <dbReference type="ARBA" id="ARBA00022692"/>
    </source>
</evidence>
<organism evidence="9 10">
    <name type="scientific">Thalassiosira oceanica</name>
    <name type="common">Marine diatom</name>
    <dbReference type="NCBI Taxonomy" id="159749"/>
    <lineage>
        <taxon>Eukaryota</taxon>
        <taxon>Sar</taxon>
        <taxon>Stramenopiles</taxon>
        <taxon>Ochrophyta</taxon>
        <taxon>Bacillariophyta</taxon>
        <taxon>Coscinodiscophyceae</taxon>
        <taxon>Thalassiosirophycidae</taxon>
        <taxon>Thalassiosirales</taxon>
        <taxon>Thalassiosiraceae</taxon>
        <taxon>Thalassiosira</taxon>
    </lineage>
</organism>
<feature type="transmembrane region" description="Helical" evidence="7">
    <location>
        <begin position="349"/>
        <end position="368"/>
    </location>
</feature>
<accession>K0R529</accession>
<evidence type="ECO:0000256" key="5">
    <source>
        <dbReference type="ARBA" id="ARBA00022989"/>
    </source>
</evidence>
<keyword evidence="6 7" id="KW-0472">Membrane</keyword>
<dbReference type="eggNOG" id="KOG2601">
    <property type="taxonomic scope" value="Eukaryota"/>
</dbReference>
<dbReference type="Gene3D" id="1.20.1250.20">
    <property type="entry name" value="MFS general substrate transporter like domains"/>
    <property type="match status" value="1"/>
</dbReference>
<evidence type="ECO:0000256" key="7">
    <source>
        <dbReference type="RuleBase" id="RU365065"/>
    </source>
</evidence>
<dbReference type="OrthoDB" id="648861at2759"/>
<feature type="compositionally biased region" description="Basic and acidic residues" evidence="8">
    <location>
        <begin position="250"/>
        <end position="261"/>
    </location>
</feature>
<feature type="transmembrane region" description="Helical" evidence="7">
    <location>
        <begin position="283"/>
        <end position="306"/>
    </location>
</feature>
<proteinExistence type="inferred from homology"/>
<dbReference type="GO" id="GO:0005381">
    <property type="term" value="F:iron ion transmembrane transporter activity"/>
    <property type="evidence" value="ECO:0007669"/>
    <property type="project" value="UniProtKB-UniRule"/>
</dbReference>
<protein>
    <recommendedName>
        <fullName evidence="7">Solute carrier family 40 member</fullName>
    </recommendedName>
</protein>